<dbReference type="AlphaFoldDB" id="A0A5R8MMG7"/>
<dbReference type="OrthoDB" id="6365066at2"/>
<comment type="caution">
    <text evidence="2">The sequence shown here is derived from an EMBL/GenBank/DDBJ whole genome shotgun (WGS) entry which is preliminary data.</text>
</comment>
<dbReference type="InterPro" id="IPR051790">
    <property type="entry name" value="Cytochrome_c-biogenesis_DsbD"/>
</dbReference>
<dbReference type="PANTHER" id="PTHR31272:SF9">
    <property type="entry name" value="BLL1027 PROTEIN"/>
    <property type="match status" value="1"/>
</dbReference>
<dbReference type="EMBL" id="VBUI01000002">
    <property type="protein sequence ID" value="TLF53429.1"/>
    <property type="molecule type" value="Genomic_DNA"/>
</dbReference>
<evidence type="ECO:0000313" key="3">
    <source>
        <dbReference type="Proteomes" id="UP000306973"/>
    </source>
</evidence>
<dbReference type="Proteomes" id="UP000306973">
    <property type="component" value="Unassembled WGS sequence"/>
</dbReference>
<organism evidence="2 3">
    <name type="scientific">Halomonas urmiana</name>
    <dbReference type="NCBI Taxonomy" id="490901"/>
    <lineage>
        <taxon>Bacteria</taxon>
        <taxon>Pseudomonadati</taxon>
        <taxon>Pseudomonadota</taxon>
        <taxon>Gammaproteobacteria</taxon>
        <taxon>Oceanospirillales</taxon>
        <taxon>Halomonadaceae</taxon>
        <taxon>Halomonas</taxon>
    </lineage>
</organism>
<feature type="transmembrane region" description="Helical" evidence="1">
    <location>
        <begin position="6"/>
        <end position="31"/>
    </location>
</feature>
<dbReference type="PANTHER" id="PTHR31272">
    <property type="entry name" value="CYTOCHROME C-TYPE BIOGENESIS PROTEIN HI_1454-RELATED"/>
    <property type="match status" value="1"/>
</dbReference>
<feature type="transmembrane region" description="Helical" evidence="1">
    <location>
        <begin position="43"/>
        <end position="67"/>
    </location>
</feature>
<sequence length="218" mass="22609">MEFATALPMAAGLGLLGFVEPCSVGSHLLFIRHLERLPRRRQAVQTLLFALARAALMAGLGVLAALIGSAFTGLQHGLWALLGSLYVGVGLLYLGGGAPWLLARVNRLLPRLSGTPGSLGLGVLFGLNVPACAAPLLAVLLGDTAARAATGGGIIFGAATLLVFGLAFSSPLVLAVYTARGRRWLEALARLAGRMPRWTGAALVGLGAWTWWLAFSST</sequence>
<evidence type="ECO:0000313" key="2">
    <source>
        <dbReference type="EMBL" id="TLF53429.1"/>
    </source>
</evidence>
<feature type="transmembrane region" description="Helical" evidence="1">
    <location>
        <begin position="123"/>
        <end position="142"/>
    </location>
</feature>
<protein>
    <submittedName>
        <fullName evidence="2">Uncharacterized protein</fullName>
    </submittedName>
</protein>
<keyword evidence="3" id="KW-1185">Reference proteome</keyword>
<evidence type="ECO:0000256" key="1">
    <source>
        <dbReference type="SAM" id="Phobius"/>
    </source>
</evidence>
<proteinExistence type="predicted"/>
<feature type="transmembrane region" description="Helical" evidence="1">
    <location>
        <begin position="154"/>
        <end position="177"/>
    </location>
</feature>
<keyword evidence="1" id="KW-1133">Transmembrane helix</keyword>
<accession>A0A5R8MMG7</accession>
<feature type="transmembrane region" description="Helical" evidence="1">
    <location>
        <begin position="79"/>
        <end position="102"/>
    </location>
</feature>
<reference evidence="2 3" key="1">
    <citation type="journal article" date="2007" name="Int. J. Syst. Evol. Microbiol.">
        <title>Halomonas saccharevitans sp. nov., Halomonas arcis sp. nov. and Halomonas subterranea sp. nov., halophilic bacteria isolated from hypersaline environments of China.</title>
        <authorList>
            <person name="Xu X.W."/>
            <person name="Wu Y.H."/>
            <person name="Zhou Z."/>
            <person name="Wang C.S."/>
            <person name="Zhou Y.G."/>
            <person name="Zhang H.B."/>
            <person name="Wang Y."/>
            <person name="Wu M."/>
        </authorList>
    </citation>
    <scope>NUCLEOTIDE SEQUENCE [LARGE SCALE GENOMIC DNA]</scope>
    <source>
        <strain evidence="2 3">TBZ3</strain>
    </source>
</reference>
<gene>
    <name evidence="2" type="ORF">FEI13_02205</name>
</gene>
<feature type="transmembrane region" description="Helical" evidence="1">
    <location>
        <begin position="198"/>
        <end position="215"/>
    </location>
</feature>
<keyword evidence="1" id="KW-0472">Membrane</keyword>
<name>A0A5R8MMG7_9GAMM</name>
<keyword evidence="1" id="KW-0812">Transmembrane</keyword>